<reference evidence="2 3" key="1">
    <citation type="journal article" date="2021" name="BMC Biol.">
        <title>Horizontally acquired antibacterial genes associated with adaptive radiation of ladybird beetles.</title>
        <authorList>
            <person name="Li H.S."/>
            <person name="Tang X.F."/>
            <person name="Huang Y.H."/>
            <person name="Xu Z.Y."/>
            <person name="Chen M.L."/>
            <person name="Du X.Y."/>
            <person name="Qiu B.Y."/>
            <person name="Chen P.T."/>
            <person name="Zhang W."/>
            <person name="Slipinski A."/>
            <person name="Escalona H.E."/>
            <person name="Waterhouse R.M."/>
            <person name="Zwick A."/>
            <person name="Pang H."/>
        </authorList>
    </citation>
    <scope>NUCLEOTIDE SEQUENCE [LARGE SCALE GENOMIC DNA]</scope>
    <source>
        <strain evidence="2">SYSU2018</strain>
    </source>
</reference>
<comment type="caution">
    <text evidence="2">The sequence shown here is derived from an EMBL/GenBank/DDBJ whole genome shotgun (WGS) entry which is preliminary data.</text>
</comment>
<dbReference type="AlphaFoldDB" id="A0ABD2MWA9"/>
<sequence>MTKPKNKAGGSNPPAAPSSKVSKTTAIPSANPKTSPKKNLPTPIDENFKIVTRSRRPSSSSKASTTGTISPMPALSSSTPSASQSSSRSSSPNGSTHSQIKKPTIKYVIRNIPNQFSSQRDLYRLLRPTALNITQLKANFNKTALVECSNPAPPNFQKTLQDLVGTPSISFEPLRKGNSSYPRTKTPQKDIILLCRQIHPTRLLYGGN</sequence>
<evidence type="ECO:0000313" key="2">
    <source>
        <dbReference type="EMBL" id="KAL3270416.1"/>
    </source>
</evidence>
<keyword evidence="3" id="KW-1185">Reference proteome</keyword>
<accession>A0ABD2MWA9</accession>
<evidence type="ECO:0000256" key="1">
    <source>
        <dbReference type="SAM" id="MobiDB-lite"/>
    </source>
</evidence>
<dbReference type="Proteomes" id="UP001516400">
    <property type="component" value="Unassembled WGS sequence"/>
</dbReference>
<gene>
    <name evidence="2" type="ORF">HHI36_024433</name>
</gene>
<dbReference type="EMBL" id="JABFTP020000041">
    <property type="protein sequence ID" value="KAL3270416.1"/>
    <property type="molecule type" value="Genomic_DNA"/>
</dbReference>
<feature type="compositionally biased region" description="Polar residues" evidence="1">
    <location>
        <begin position="19"/>
        <end position="34"/>
    </location>
</feature>
<protein>
    <submittedName>
        <fullName evidence="2">Uncharacterized protein</fullName>
    </submittedName>
</protein>
<feature type="compositionally biased region" description="Low complexity" evidence="1">
    <location>
        <begin position="57"/>
        <end position="98"/>
    </location>
</feature>
<feature type="region of interest" description="Disordered" evidence="1">
    <location>
        <begin position="1"/>
        <end position="102"/>
    </location>
</feature>
<proteinExistence type="predicted"/>
<evidence type="ECO:0000313" key="3">
    <source>
        <dbReference type="Proteomes" id="UP001516400"/>
    </source>
</evidence>
<organism evidence="2 3">
    <name type="scientific">Cryptolaemus montrouzieri</name>
    <dbReference type="NCBI Taxonomy" id="559131"/>
    <lineage>
        <taxon>Eukaryota</taxon>
        <taxon>Metazoa</taxon>
        <taxon>Ecdysozoa</taxon>
        <taxon>Arthropoda</taxon>
        <taxon>Hexapoda</taxon>
        <taxon>Insecta</taxon>
        <taxon>Pterygota</taxon>
        <taxon>Neoptera</taxon>
        <taxon>Endopterygota</taxon>
        <taxon>Coleoptera</taxon>
        <taxon>Polyphaga</taxon>
        <taxon>Cucujiformia</taxon>
        <taxon>Coccinelloidea</taxon>
        <taxon>Coccinellidae</taxon>
        <taxon>Scymninae</taxon>
        <taxon>Scymnini</taxon>
        <taxon>Cryptolaemus</taxon>
    </lineage>
</organism>
<name>A0ABD2MWA9_9CUCU</name>